<dbReference type="EMBL" id="VFSV01000063">
    <property type="protein sequence ID" value="TRD14804.1"/>
    <property type="molecule type" value="Genomic_DNA"/>
</dbReference>
<accession>A0A547PLA3</accession>
<dbReference type="AlphaFoldDB" id="A0A547PLA3"/>
<gene>
    <name evidence="1" type="ORF">FEV53_18310</name>
</gene>
<evidence type="ECO:0000313" key="2">
    <source>
        <dbReference type="Proteomes" id="UP000318590"/>
    </source>
</evidence>
<name>A0A547PLA3_9RHOB</name>
<comment type="caution">
    <text evidence="1">The sequence shown here is derived from an EMBL/GenBank/DDBJ whole genome shotgun (WGS) entry which is preliminary data.</text>
</comment>
<dbReference type="RefSeq" id="WP_142836163.1">
    <property type="nucleotide sequence ID" value="NZ_VFSV01000063.1"/>
</dbReference>
<organism evidence="1 2">
    <name type="scientific">Palleronia caenipelagi</name>
    <dbReference type="NCBI Taxonomy" id="2489174"/>
    <lineage>
        <taxon>Bacteria</taxon>
        <taxon>Pseudomonadati</taxon>
        <taxon>Pseudomonadota</taxon>
        <taxon>Alphaproteobacteria</taxon>
        <taxon>Rhodobacterales</taxon>
        <taxon>Roseobacteraceae</taxon>
        <taxon>Palleronia</taxon>
    </lineage>
</organism>
<dbReference type="OrthoDB" id="9797716at2"/>
<reference evidence="1 2" key="1">
    <citation type="submission" date="2019-06" db="EMBL/GenBank/DDBJ databases">
        <title>Paenimaribius caenipelagi gen. nov., sp. nov., isolated from a tidal flat.</title>
        <authorList>
            <person name="Yoon J.-H."/>
        </authorList>
    </citation>
    <scope>NUCLEOTIDE SEQUENCE [LARGE SCALE GENOMIC DNA]</scope>
    <source>
        <strain evidence="1 2">JBTF-M29</strain>
    </source>
</reference>
<protein>
    <recommendedName>
        <fullName evidence="3">Transcriptional regulator</fullName>
    </recommendedName>
</protein>
<evidence type="ECO:0000313" key="1">
    <source>
        <dbReference type="EMBL" id="TRD14804.1"/>
    </source>
</evidence>
<proteinExistence type="predicted"/>
<evidence type="ECO:0008006" key="3">
    <source>
        <dbReference type="Google" id="ProtNLM"/>
    </source>
</evidence>
<dbReference type="Proteomes" id="UP000318590">
    <property type="component" value="Unassembled WGS sequence"/>
</dbReference>
<keyword evidence="2" id="KW-1185">Reference proteome</keyword>
<sequence>MFDNLRRRPGPKDAALRRARVCYNHLAGDMGTRMFARLMTRGQLVLNGDALTLTGAGDSFARECGIDVEQLRHDRAPLCRECLDWNDRRSQLAGSLGPAFLSRFEELDWAKRDPKTRIVAFSRAGERAFDEVFPVD</sequence>